<sequence length="385" mass="41287">MVDKQKRGNQHITTRIVQANGVIDPQTGGVVPPIQSSTTFARNADYSQISPDHLYARDDNDLVRLGEDVLTKAEGADAGLLFPSGMAAIAAVMRTVPNGGTIIIQSQIYWGTTKWVRDFCARRKIALHEIECSETAAIEAAIDAHKPNLVFVETPSNPWLRITDIEAVAKACGGVDATLVVDSTAASPVLSNPLAFGADIVMHSATKSINGHSDVLAGFLATADAQSEIWQAIAMDRHDAGAVIGSFEAWLLIRGMRTLPLRMERMSENAMKIAEFLDGHAQVEAVLYPGLKTHPAHALATKQMPNGFGSLLSFQVKGDAKTALEVCSKLETFKRATSLGGVESLVEHRHSIEGDATGVPENLIRLSVGIEHIDDLIGDLNQALS</sequence>
<dbReference type="Pfam" id="PF01053">
    <property type="entry name" value="Cys_Met_Meta_PP"/>
    <property type="match status" value="1"/>
</dbReference>
<protein>
    <submittedName>
        <fullName evidence="5">Cystathionine gamma-synthase</fullName>
    </submittedName>
</protein>
<comment type="similarity">
    <text evidence="2 4">Belongs to the trans-sulfuration enzymes family.</text>
</comment>
<dbReference type="Proteomes" id="UP001161405">
    <property type="component" value="Unassembled WGS sequence"/>
</dbReference>
<evidence type="ECO:0000256" key="2">
    <source>
        <dbReference type="ARBA" id="ARBA00009077"/>
    </source>
</evidence>
<reference evidence="5" key="1">
    <citation type="journal article" date="2014" name="Int. J. Syst. Evol. Microbiol.">
        <title>Complete genome of a new Firmicutes species belonging to the dominant human colonic microbiota ('Ruminococcus bicirculans') reveals two chromosomes and a selective capacity to utilize plant glucans.</title>
        <authorList>
            <consortium name="NISC Comparative Sequencing Program"/>
            <person name="Wegmann U."/>
            <person name="Louis P."/>
            <person name="Goesmann A."/>
            <person name="Henrissat B."/>
            <person name="Duncan S.H."/>
            <person name="Flint H.J."/>
        </authorList>
    </citation>
    <scope>NUCLEOTIDE SEQUENCE</scope>
    <source>
        <strain evidence="5">NBRC 107169</strain>
    </source>
</reference>
<dbReference type="RefSeq" id="WP_284360867.1">
    <property type="nucleotide sequence ID" value="NZ_BSNI01000001.1"/>
</dbReference>
<keyword evidence="3 4" id="KW-0663">Pyridoxal phosphate</keyword>
<dbReference type="EMBL" id="BSNI01000001">
    <property type="protein sequence ID" value="GLQ15818.1"/>
    <property type="molecule type" value="Genomic_DNA"/>
</dbReference>
<dbReference type="PANTHER" id="PTHR11808">
    <property type="entry name" value="TRANS-SULFURATION ENZYME FAMILY MEMBER"/>
    <property type="match status" value="1"/>
</dbReference>
<evidence type="ECO:0000256" key="4">
    <source>
        <dbReference type="RuleBase" id="RU362118"/>
    </source>
</evidence>
<dbReference type="PANTHER" id="PTHR11808:SF15">
    <property type="entry name" value="CYSTATHIONINE GAMMA-LYASE"/>
    <property type="match status" value="1"/>
</dbReference>
<dbReference type="InterPro" id="IPR000277">
    <property type="entry name" value="Cys/Met-Metab_PyrdxlP-dep_enz"/>
</dbReference>
<dbReference type="InterPro" id="IPR015424">
    <property type="entry name" value="PyrdxlP-dep_Trfase"/>
</dbReference>
<accession>A0ABQ5UMM0</accession>
<gene>
    <name evidence="5" type="ORF">GCM10007879_00670</name>
</gene>
<keyword evidence="6" id="KW-1185">Reference proteome</keyword>
<evidence type="ECO:0000313" key="5">
    <source>
        <dbReference type="EMBL" id="GLQ15818.1"/>
    </source>
</evidence>
<proteinExistence type="inferred from homology"/>
<comment type="cofactor">
    <cofactor evidence="1 4">
        <name>pyridoxal 5'-phosphate</name>
        <dbReference type="ChEBI" id="CHEBI:597326"/>
    </cofactor>
</comment>
<dbReference type="InterPro" id="IPR015422">
    <property type="entry name" value="PyrdxlP-dep_Trfase_small"/>
</dbReference>
<evidence type="ECO:0000256" key="1">
    <source>
        <dbReference type="ARBA" id="ARBA00001933"/>
    </source>
</evidence>
<dbReference type="PIRSF" id="PIRSF001434">
    <property type="entry name" value="CGS"/>
    <property type="match status" value="1"/>
</dbReference>
<dbReference type="SUPFAM" id="SSF53383">
    <property type="entry name" value="PLP-dependent transferases"/>
    <property type="match status" value="1"/>
</dbReference>
<dbReference type="Gene3D" id="3.40.640.10">
    <property type="entry name" value="Type I PLP-dependent aspartate aminotransferase-like (Major domain)"/>
    <property type="match status" value="1"/>
</dbReference>
<evidence type="ECO:0000313" key="6">
    <source>
        <dbReference type="Proteomes" id="UP001161405"/>
    </source>
</evidence>
<dbReference type="InterPro" id="IPR015421">
    <property type="entry name" value="PyrdxlP-dep_Trfase_major"/>
</dbReference>
<evidence type="ECO:0000256" key="3">
    <source>
        <dbReference type="ARBA" id="ARBA00022898"/>
    </source>
</evidence>
<dbReference type="CDD" id="cd00614">
    <property type="entry name" value="CGS_like"/>
    <property type="match status" value="1"/>
</dbReference>
<comment type="caution">
    <text evidence="5">The sequence shown here is derived from an EMBL/GenBank/DDBJ whole genome shotgun (WGS) entry which is preliminary data.</text>
</comment>
<reference evidence="5" key="2">
    <citation type="submission" date="2023-01" db="EMBL/GenBank/DDBJ databases">
        <title>Draft genome sequence of Maritalea porphyrae strain NBRC 107169.</title>
        <authorList>
            <person name="Sun Q."/>
            <person name="Mori K."/>
        </authorList>
    </citation>
    <scope>NUCLEOTIDE SEQUENCE</scope>
    <source>
        <strain evidence="5">NBRC 107169</strain>
    </source>
</reference>
<organism evidence="5 6">
    <name type="scientific">Maritalea porphyrae</name>
    <dbReference type="NCBI Taxonomy" id="880732"/>
    <lineage>
        <taxon>Bacteria</taxon>
        <taxon>Pseudomonadati</taxon>
        <taxon>Pseudomonadota</taxon>
        <taxon>Alphaproteobacteria</taxon>
        <taxon>Hyphomicrobiales</taxon>
        <taxon>Devosiaceae</taxon>
        <taxon>Maritalea</taxon>
    </lineage>
</organism>
<name>A0ABQ5UMM0_9HYPH</name>
<dbReference type="Gene3D" id="3.90.1150.10">
    <property type="entry name" value="Aspartate Aminotransferase, domain 1"/>
    <property type="match status" value="1"/>
</dbReference>